<dbReference type="EMBL" id="MDYQ01000516">
    <property type="protein sequence ID" value="PRP73981.1"/>
    <property type="molecule type" value="Genomic_DNA"/>
</dbReference>
<name>A0A2P6MQJ5_9EUKA</name>
<accession>A0A2P6MQJ5</accession>
<dbReference type="AlphaFoldDB" id="A0A2P6MQJ5"/>
<comment type="caution">
    <text evidence="2">The sequence shown here is derived from an EMBL/GenBank/DDBJ whole genome shotgun (WGS) entry which is preliminary data.</text>
</comment>
<gene>
    <name evidence="2" type="ORF">PROFUN_16451</name>
</gene>
<dbReference type="Proteomes" id="UP000241769">
    <property type="component" value="Unassembled WGS sequence"/>
</dbReference>
<proteinExistence type="predicted"/>
<reference evidence="2 3" key="1">
    <citation type="journal article" date="2018" name="Genome Biol. Evol.">
        <title>Multiple Roots of Fruiting Body Formation in Amoebozoa.</title>
        <authorList>
            <person name="Hillmann F."/>
            <person name="Forbes G."/>
            <person name="Novohradska S."/>
            <person name="Ferling I."/>
            <person name="Riege K."/>
            <person name="Groth M."/>
            <person name="Westermann M."/>
            <person name="Marz M."/>
            <person name="Spaller T."/>
            <person name="Winckler T."/>
            <person name="Schaap P."/>
            <person name="Glockner G."/>
        </authorList>
    </citation>
    <scope>NUCLEOTIDE SEQUENCE [LARGE SCALE GENOMIC DNA]</scope>
    <source>
        <strain evidence="2 3">Jena</strain>
    </source>
</reference>
<feature type="chain" id="PRO_5015148154" evidence="1">
    <location>
        <begin position="16"/>
        <end position="276"/>
    </location>
</feature>
<evidence type="ECO:0000313" key="2">
    <source>
        <dbReference type="EMBL" id="PRP73981.1"/>
    </source>
</evidence>
<organism evidence="2 3">
    <name type="scientific">Planoprotostelium fungivorum</name>
    <dbReference type="NCBI Taxonomy" id="1890364"/>
    <lineage>
        <taxon>Eukaryota</taxon>
        <taxon>Amoebozoa</taxon>
        <taxon>Evosea</taxon>
        <taxon>Variosea</taxon>
        <taxon>Cavosteliida</taxon>
        <taxon>Cavosteliaceae</taxon>
        <taxon>Planoprotostelium</taxon>
    </lineage>
</organism>
<keyword evidence="1" id="KW-0732">Signal</keyword>
<keyword evidence="3" id="KW-1185">Reference proteome</keyword>
<sequence length="276" mass="30545">MYYSALALHLRIVSALLSVYSISISLHKTWKCDNLELTKLHQISFIVVFWQECSFQKLEQIRRHKARNLYTLPACLLNHKVPGVRAVLRNLRFGIYRNISKDIPVRTFSLSTDHAQIFGPYCAVSLKTCLERLQIFGFEFVSSTVHSPETTLELSQVIMVQFTYGNTTANIANGPNVVALVAARFQLDVNQIIMIDDGVNAVQLDNNNGRPALAGPYTVSGKITQHLANTVLNFTGSLNAAALATLTAAQTGPAANTNINSVSDRSRTCWSFDKPS</sequence>
<evidence type="ECO:0000313" key="3">
    <source>
        <dbReference type="Proteomes" id="UP000241769"/>
    </source>
</evidence>
<protein>
    <submittedName>
        <fullName evidence="2">Uncharacterized protein</fullName>
    </submittedName>
</protein>
<feature type="signal peptide" evidence="1">
    <location>
        <begin position="1"/>
        <end position="15"/>
    </location>
</feature>
<dbReference type="InParanoid" id="A0A2P6MQJ5"/>
<evidence type="ECO:0000256" key="1">
    <source>
        <dbReference type="SAM" id="SignalP"/>
    </source>
</evidence>